<keyword evidence="20" id="KW-1185">Reference proteome</keyword>
<accession>A0A542Y2V8</accession>
<dbReference type="Gene3D" id="2.60.40.420">
    <property type="entry name" value="Cupredoxins - blue copper proteins"/>
    <property type="match status" value="1"/>
</dbReference>
<comment type="catalytic activity">
    <reaction evidence="15">
        <text>4 Fe(II)-[cytochrome c] + O2 + 8 H(+)(in) = 4 Fe(III)-[cytochrome c] + 2 H2O + 4 H(+)(out)</text>
        <dbReference type="Rhea" id="RHEA:11436"/>
        <dbReference type="Rhea" id="RHEA-COMP:10350"/>
        <dbReference type="Rhea" id="RHEA-COMP:14399"/>
        <dbReference type="ChEBI" id="CHEBI:15377"/>
        <dbReference type="ChEBI" id="CHEBI:15378"/>
        <dbReference type="ChEBI" id="CHEBI:15379"/>
        <dbReference type="ChEBI" id="CHEBI:29033"/>
        <dbReference type="ChEBI" id="CHEBI:29034"/>
        <dbReference type="EC" id="7.1.1.9"/>
    </reaction>
</comment>
<evidence type="ECO:0000313" key="19">
    <source>
        <dbReference type="EMBL" id="TQL42414.1"/>
    </source>
</evidence>
<comment type="function">
    <text evidence="13">Subunits I and II form the functional core of the enzyme complex. Electrons originating in cytochrome c are transferred via heme a and Cu(A) to the binuclear center formed by heme a3 and Cu(B).</text>
</comment>
<evidence type="ECO:0000313" key="20">
    <source>
        <dbReference type="Proteomes" id="UP000319094"/>
    </source>
</evidence>
<evidence type="ECO:0000256" key="13">
    <source>
        <dbReference type="ARBA" id="ARBA00024688"/>
    </source>
</evidence>
<organism evidence="19 20">
    <name type="scientific">Leucobacter komagatae</name>
    <dbReference type="NCBI Taxonomy" id="55969"/>
    <lineage>
        <taxon>Bacteria</taxon>
        <taxon>Bacillati</taxon>
        <taxon>Actinomycetota</taxon>
        <taxon>Actinomycetes</taxon>
        <taxon>Micrococcales</taxon>
        <taxon>Microbacteriaceae</taxon>
        <taxon>Leucobacter</taxon>
    </lineage>
</organism>
<evidence type="ECO:0000259" key="18">
    <source>
        <dbReference type="PROSITE" id="PS50857"/>
    </source>
</evidence>
<evidence type="ECO:0000256" key="17">
    <source>
        <dbReference type="SAM" id="Phobius"/>
    </source>
</evidence>
<dbReference type="InterPro" id="IPR008972">
    <property type="entry name" value="Cupredoxin"/>
</dbReference>
<dbReference type="InterPro" id="IPR002429">
    <property type="entry name" value="CcO_II-like_C"/>
</dbReference>
<dbReference type="InterPro" id="IPR036257">
    <property type="entry name" value="Cyt_c_oxidase_su2_TM_sf"/>
</dbReference>
<feature type="domain" description="Cytochrome oxidase subunit II copper A binding" evidence="18">
    <location>
        <begin position="128"/>
        <end position="257"/>
    </location>
</feature>
<dbReference type="STRING" id="55969.SD72_02155"/>
<evidence type="ECO:0000256" key="8">
    <source>
        <dbReference type="ARBA" id="ARBA00022967"/>
    </source>
</evidence>
<keyword evidence="10 17" id="KW-1133">Transmembrane helix</keyword>
<proteinExistence type="inferred from homology"/>
<dbReference type="PRINTS" id="PR01166">
    <property type="entry name" value="CYCOXIDASEII"/>
</dbReference>
<evidence type="ECO:0000256" key="6">
    <source>
        <dbReference type="ARBA" id="ARBA00022692"/>
    </source>
</evidence>
<evidence type="ECO:0000256" key="9">
    <source>
        <dbReference type="ARBA" id="ARBA00022982"/>
    </source>
</evidence>
<keyword evidence="8" id="KW-1278">Translocase</keyword>
<evidence type="ECO:0000256" key="16">
    <source>
        <dbReference type="SAM" id="MobiDB-lite"/>
    </source>
</evidence>
<dbReference type="Proteomes" id="UP000319094">
    <property type="component" value="Unassembled WGS sequence"/>
</dbReference>
<dbReference type="GO" id="GO:0016020">
    <property type="term" value="C:membrane"/>
    <property type="evidence" value="ECO:0007669"/>
    <property type="project" value="UniProtKB-SubCell"/>
</dbReference>
<dbReference type="AlphaFoldDB" id="A0A542Y2V8"/>
<dbReference type="InterPro" id="IPR045187">
    <property type="entry name" value="CcO_II"/>
</dbReference>
<dbReference type="PROSITE" id="PS00078">
    <property type="entry name" value="COX2"/>
    <property type="match status" value="1"/>
</dbReference>
<dbReference type="GO" id="GO:0042773">
    <property type="term" value="P:ATP synthesis coupled electron transport"/>
    <property type="evidence" value="ECO:0007669"/>
    <property type="project" value="TreeGrafter"/>
</dbReference>
<evidence type="ECO:0000256" key="11">
    <source>
        <dbReference type="ARBA" id="ARBA00023008"/>
    </source>
</evidence>
<protein>
    <recommendedName>
        <fullName evidence="3">cytochrome-c oxidase</fullName>
        <ecNumber evidence="3">7.1.1.9</ecNumber>
    </recommendedName>
    <alternativeName>
        <fullName evidence="14">Cytochrome aa3 subunit 2</fullName>
    </alternativeName>
</protein>
<evidence type="ECO:0000256" key="7">
    <source>
        <dbReference type="ARBA" id="ARBA00022723"/>
    </source>
</evidence>
<evidence type="ECO:0000256" key="1">
    <source>
        <dbReference type="ARBA" id="ARBA00004141"/>
    </source>
</evidence>
<dbReference type="PANTHER" id="PTHR22888:SF9">
    <property type="entry name" value="CYTOCHROME C OXIDASE SUBUNIT 2"/>
    <property type="match status" value="1"/>
</dbReference>
<evidence type="ECO:0000256" key="3">
    <source>
        <dbReference type="ARBA" id="ARBA00012949"/>
    </source>
</evidence>
<evidence type="ECO:0000256" key="15">
    <source>
        <dbReference type="ARBA" id="ARBA00047816"/>
    </source>
</evidence>
<dbReference type="PROSITE" id="PS51257">
    <property type="entry name" value="PROKAR_LIPOPROTEIN"/>
    <property type="match status" value="1"/>
</dbReference>
<sequence length="290" mass="32721">MRSNRVNKWVAAPVAIGAALLLAGCTPEQQRGFLPEGSTHATNHTEGITALWVNSWIVLLGVGVITWGLIIWATIAYRRRKGQTGLPVQLRYNMPIETFFTVVPVILVLGFFAFTAQEQAKIEARYDNPENVVEVYGKRWAWDFNYISDDVHFQGVQVKTDEKGSALPETMPVLMLPVDKTTEIRLETRDVIHSFWVVEYLYKKDMIPGQTNYMSFTPTETGTFMGKCAELCGQDHSMMLFELKVVEQDEYDAYVESLRAEGNTGRIGDEANANIESFHGDEAQAQNEKK</sequence>
<comment type="similarity">
    <text evidence="2">Belongs to the cytochrome c oxidase subunit 2 family.</text>
</comment>
<dbReference type="EC" id="7.1.1.9" evidence="3"/>
<dbReference type="InterPro" id="IPR014222">
    <property type="entry name" value="Cyt_c_oxidase_su2"/>
</dbReference>
<dbReference type="EMBL" id="VFON01000001">
    <property type="protein sequence ID" value="TQL42414.1"/>
    <property type="molecule type" value="Genomic_DNA"/>
</dbReference>
<feature type="transmembrane region" description="Helical" evidence="17">
    <location>
        <begin position="51"/>
        <end position="77"/>
    </location>
</feature>
<dbReference type="RefSeq" id="WP_141885872.1">
    <property type="nucleotide sequence ID" value="NZ_BAAAUY010000007.1"/>
</dbReference>
<name>A0A542Y2V8_9MICO</name>
<feature type="transmembrane region" description="Helical" evidence="17">
    <location>
        <begin position="98"/>
        <end position="116"/>
    </location>
</feature>
<comment type="subcellular location">
    <subcellularLocation>
        <location evidence="1">Membrane</location>
        <topology evidence="1">Multi-pass membrane protein</topology>
    </subcellularLocation>
</comment>
<keyword evidence="11" id="KW-0186">Copper</keyword>
<evidence type="ECO:0000256" key="5">
    <source>
        <dbReference type="ARBA" id="ARBA00022660"/>
    </source>
</evidence>
<keyword evidence="4" id="KW-0813">Transport</keyword>
<dbReference type="Gene3D" id="1.10.287.90">
    <property type="match status" value="1"/>
</dbReference>
<dbReference type="GO" id="GO:0016491">
    <property type="term" value="F:oxidoreductase activity"/>
    <property type="evidence" value="ECO:0007669"/>
    <property type="project" value="InterPro"/>
</dbReference>
<keyword evidence="6 17" id="KW-0812">Transmembrane</keyword>
<keyword evidence="12 17" id="KW-0472">Membrane</keyword>
<dbReference type="OrthoDB" id="9781261at2"/>
<keyword evidence="9" id="KW-0249">Electron transport</keyword>
<dbReference type="InterPro" id="IPR001505">
    <property type="entry name" value="Copper_CuA"/>
</dbReference>
<comment type="caution">
    <text evidence="19">The sequence shown here is derived from an EMBL/GenBank/DDBJ whole genome shotgun (WGS) entry which is preliminary data.</text>
</comment>
<dbReference type="PROSITE" id="PS50857">
    <property type="entry name" value="COX2_CUA"/>
    <property type="match status" value="1"/>
</dbReference>
<feature type="compositionally biased region" description="Basic and acidic residues" evidence="16">
    <location>
        <begin position="278"/>
        <end position="290"/>
    </location>
</feature>
<evidence type="ECO:0000256" key="4">
    <source>
        <dbReference type="ARBA" id="ARBA00022448"/>
    </source>
</evidence>
<dbReference type="GO" id="GO:0005507">
    <property type="term" value="F:copper ion binding"/>
    <property type="evidence" value="ECO:0007669"/>
    <property type="project" value="InterPro"/>
</dbReference>
<keyword evidence="7" id="KW-0479">Metal-binding</keyword>
<dbReference type="SUPFAM" id="SSF81464">
    <property type="entry name" value="Cytochrome c oxidase subunit II-like, transmembrane region"/>
    <property type="match status" value="1"/>
</dbReference>
<keyword evidence="5" id="KW-0679">Respiratory chain</keyword>
<feature type="region of interest" description="Disordered" evidence="16">
    <location>
        <begin position="265"/>
        <end position="290"/>
    </location>
</feature>
<evidence type="ECO:0000256" key="2">
    <source>
        <dbReference type="ARBA" id="ARBA00007866"/>
    </source>
</evidence>
<dbReference type="SUPFAM" id="SSF49503">
    <property type="entry name" value="Cupredoxins"/>
    <property type="match status" value="1"/>
</dbReference>
<dbReference type="PANTHER" id="PTHR22888">
    <property type="entry name" value="CYTOCHROME C OXIDASE, SUBUNIT II"/>
    <property type="match status" value="1"/>
</dbReference>
<gene>
    <name evidence="19" type="ORF">FB468_0406</name>
</gene>
<evidence type="ECO:0000256" key="10">
    <source>
        <dbReference type="ARBA" id="ARBA00022989"/>
    </source>
</evidence>
<dbReference type="NCBIfam" id="TIGR02866">
    <property type="entry name" value="CoxB"/>
    <property type="match status" value="1"/>
</dbReference>
<evidence type="ECO:0000256" key="12">
    <source>
        <dbReference type="ARBA" id="ARBA00023136"/>
    </source>
</evidence>
<reference evidence="19 20" key="1">
    <citation type="submission" date="2019-06" db="EMBL/GenBank/DDBJ databases">
        <title>Sequencing the genomes of 1000 actinobacteria strains.</title>
        <authorList>
            <person name="Klenk H.-P."/>
        </authorList>
    </citation>
    <scope>NUCLEOTIDE SEQUENCE [LARGE SCALE GENOMIC DNA]</scope>
    <source>
        <strain evidence="19 20">DSM 8803</strain>
    </source>
</reference>
<evidence type="ECO:0000256" key="14">
    <source>
        <dbReference type="ARBA" id="ARBA00031399"/>
    </source>
</evidence>
<dbReference type="GO" id="GO:0004129">
    <property type="term" value="F:cytochrome-c oxidase activity"/>
    <property type="evidence" value="ECO:0007669"/>
    <property type="project" value="UniProtKB-EC"/>
</dbReference>
<dbReference type="Pfam" id="PF00116">
    <property type="entry name" value="COX2"/>
    <property type="match status" value="1"/>
</dbReference>